<comment type="caution">
    <text evidence="1">The sequence shown here is derived from an EMBL/GenBank/DDBJ whole genome shotgun (WGS) entry which is preliminary data.</text>
</comment>
<dbReference type="Proteomes" id="UP000288429">
    <property type="component" value="Unassembled WGS sequence"/>
</dbReference>
<accession>A0A428RRR7</accession>
<organism evidence="1 2">
    <name type="scientific">Fusarium ambrosium</name>
    <dbReference type="NCBI Taxonomy" id="131363"/>
    <lineage>
        <taxon>Eukaryota</taxon>
        <taxon>Fungi</taxon>
        <taxon>Dikarya</taxon>
        <taxon>Ascomycota</taxon>
        <taxon>Pezizomycotina</taxon>
        <taxon>Sordariomycetes</taxon>
        <taxon>Hypocreomycetidae</taxon>
        <taxon>Hypocreales</taxon>
        <taxon>Nectriaceae</taxon>
        <taxon>Fusarium</taxon>
        <taxon>Fusarium solani species complex</taxon>
    </lineage>
</organism>
<dbReference type="EMBL" id="NIZV01000842">
    <property type="protein sequence ID" value="RSL80199.1"/>
    <property type="molecule type" value="Genomic_DNA"/>
</dbReference>
<sequence length="71" mass="8369">MSGKMGHMEIAAHQATQTLYFFNTTDKFQLHLTSEVMRRFVLRRDKSGYMQIESEITYYELCLKGLRNQSS</sequence>
<proteinExistence type="predicted"/>
<name>A0A428RRR7_9HYPO</name>
<reference evidence="1 2" key="1">
    <citation type="submission" date="2017-06" db="EMBL/GenBank/DDBJ databases">
        <title>Cmopartive genomic analysis of Ambrosia Fusariam Clade fungi.</title>
        <authorList>
            <person name="Stajich J.E."/>
            <person name="Carrillo J."/>
            <person name="Kijimoto T."/>
            <person name="Eskalen A."/>
            <person name="O'Donnell K."/>
            <person name="Kasson M."/>
        </authorList>
    </citation>
    <scope>NUCLEOTIDE SEQUENCE [LARGE SCALE GENOMIC DNA]</scope>
    <source>
        <strain evidence="1 2">NRRL 20438</strain>
    </source>
</reference>
<keyword evidence="2" id="KW-1185">Reference proteome</keyword>
<evidence type="ECO:0000313" key="2">
    <source>
        <dbReference type="Proteomes" id="UP000288429"/>
    </source>
</evidence>
<evidence type="ECO:0000313" key="1">
    <source>
        <dbReference type="EMBL" id="RSL80199.1"/>
    </source>
</evidence>
<gene>
    <name evidence="1" type="ORF">CDV31_017144</name>
</gene>
<protein>
    <submittedName>
        <fullName evidence="1">Uncharacterized protein</fullName>
    </submittedName>
</protein>
<dbReference type="AlphaFoldDB" id="A0A428RRR7"/>